<evidence type="ECO:0000256" key="7">
    <source>
        <dbReference type="SAM" id="Phobius"/>
    </source>
</evidence>
<proteinExistence type="predicted"/>
<dbReference type="GO" id="GO:0000976">
    <property type="term" value="F:transcription cis-regulatory region binding"/>
    <property type="evidence" value="ECO:0007669"/>
    <property type="project" value="TreeGrafter"/>
</dbReference>
<keyword evidence="2" id="KW-0805">Transcription regulation</keyword>
<keyword evidence="7" id="KW-1133">Transmembrane helix</keyword>
<dbReference type="InterPro" id="IPR001138">
    <property type="entry name" value="Zn2Cys6_DnaBD"/>
</dbReference>
<dbReference type="Gene3D" id="4.10.240.10">
    <property type="entry name" value="Zn(2)-C6 fungal-type DNA-binding domain"/>
    <property type="match status" value="1"/>
</dbReference>
<evidence type="ECO:0000256" key="6">
    <source>
        <dbReference type="SAM" id="MobiDB-lite"/>
    </source>
</evidence>
<dbReference type="Pfam" id="PF00172">
    <property type="entry name" value="Zn_clus"/>
    <property type="match status" value="1"/>
</dbReference>
<evidence type="ECO:0000259" key="8">
    <source>
        <dbReference type="PROSITE" id="PS50048"/>
    </source>
</evidence>
<dbReference type="OrthoDB" id="648861at2759"/>
<accession>A0A1V6TYG7</accession>
<dbReference type="InterPro" id="IPR021858">
    <property type="entry name" value="Fun_TF"/>
</dbReference>
<comment type="subcellular location">
    <subcellularLocation>
        <location evidence="1">Nucleus</location>
    </subcellularLocation>
</comment>
<evidence type="ECO:0000256" key="4">
    <source>
        <dbReference type="ARBA" id="ARBA00023163"/>
    </source>
</evidence>
<gene>
    <name evidence="9" type="ORF">PENSTE_c001G03171</name>
</gene>
<dbReference type="PANTHER" id="PTHR37534">
    <property type="entry name" value="TRANSCRIPTIONAL ACTIVATOR PROTEIN UGA3"/>
    <property type="match status" value="1"/>
</dbReference>
<comment type="caution">
    <text evidence="9">The sequence shown here is derived from an EMBL/GenBank/DDBJ whole genome shotgun (WGS) entry which is preliminary data.</text>
</comment>
<dbReference type="GO" id="GO:0000981">
    <property type="term" value="F:DNA-binding transcription factor activity, RNA polymerase II-specific"/>
    <property type="evidence" value="ECO:0007669"/>
    <property type="project" value="InterPro"/>
</dbReference>
<evidence type="ECO:0000256" key="2">
    <source>
        <dbReference type="ARBA" id="ARBA00023015"/>
    </source>
</evidence>
<feature type="transmembrane region" description="Helical" evidence="7">
    <location>
        <begin position="504"/>
        <end position="522"/>
    </location>
</feature>
<organism evidence="9 10">
    <name type="scientific">Penicillium steckii</name>
    <dbReference type="NCBI Taxonomy" id="303698"/>
    <lineage>
        <taxon>Eukaryota</taxon>
        <taxon>Fungi</taxon>
        <taxon>Dikarya</taxon>
        <taxon>Ascomycota</taxon>
        <taxon>Pezizomycotina</taxon>
        <taxon>Eurotiomycetes</taxon>
        <taxon>Eurotiomycetidae</taxon>
        <taxon>Eurotiales</taxon>
        <taxon>Aspergillaceae</taxon>
        <taxon>Penicillium</taxon>
    </lineage>
</organism>
<dbReference type="EMBL" id="MLKD01000001">
    <property type="protein sequence ID" value="OQE31387.1"/>
    <property type="molecule type" value="Genomic_DNA"/>
</dbReference>
<evidence type="ECO:0000256" key="1">
    <source>
        <dbReference type="ARBA" id="ARBA00004123"/>
    </source>
</evidence>
<evidence type="ECO:0000256" key="5">
    <source>
        <dbReference type="ARBA" id="ARBA00023242"/>
    </source>
</evidence>
<dbReference type="InterPro" id="IPR036864">
    <property type="entry name" value="Zn2-C6_fun-type_DNA-bd_sf"/>
</dbReference>
<dbReference type="GO" id="GO:0005634">
    <property type="term" value="C:nucleus"/>
    <property type="evidence" value="ECO:0007669"/>
    <property type="project" value="UniProtKB-SubCell"/>
</dbReference>
<dbReference type="CDD" id="cd00067">
    <property type="entry name" value="GAL4"/>
    <property type="match status" value="1"/>
</dbReference>
<keyword evidence="7" id="KW-0472">Membrane</keyword>
<name>A0A1V6TYG7_9EURO</name>
<dbReference type="GO" id="GO:0045944">
    <property type="term" value="P:positive regulation of transcription by RNA polymerase II"/>
    <property type="evidence" value="ECO:0007669"/>
    <property type="project" value="TreeGrafter"/>
</dbReference>
<dbReference type="GO" id="GO:0008270">
    <property type="term" value="F:zinc ion binding"/>
    <property type="evidence" value="ECO:0007669"/>
    <property type="project" value="InterPro"/>
</dbReference>
<feature type="region of interest" description="Disordered" evidence="6">
    <location>
        <begin position="53"/>
        <end position="87"/>
    </location>
</feature>
<keyword evidence="3" id="KW-0238">DNA-binding</keyword>
<reference evidence="10" key="1">
    <citation type="journal article" date="2017" name="Nat. Microbiol.">
        <title>Global analysis of biosynthetic gene clusters reveals vast potential of secondary metabolite production in Penicillium species.</title>
        <authorList>
            <person name="Nielsen J.C."/>
            <person name="Grijseels S."/>
            <person name="Prigent S."/>
            <person name="Ji B."/>
            <person name="Dainat J."/>
            <person name="Nielsen K.F."/>
            <person name="Frisvad J.C."/>
            <person name="Workman M."/>
            <person name="Nielsen J."/>
        </authorList>
    </citation>
    <scope>NUCLEOTIDE SEQUENCE [LARGE SCALE GENOMIC DNA]</scope>
    <source>
        <strain evidence="10">IBT 24891</strain>
    </source>
</reference>
<evidence type="ECO:0000256" key="3">
    <source>
        <dbReference type="ARBA" id="ARBA00023125"/>
    </source>
</evidence>
<protein>
    <recommendedName>
        <fullName evidence="8">Zn(2)-C6 fungal-type domain-containing protein</fullName>
    </recommendedName>
</protein>
<keyword evidence="10" id="KW-1185">Reference proteome</keyword>
<keyword evidence="5" id="KW-0539">Nucleus</keyword>
<evidence type="ECO:0000313" key="9">
    <source>
        <dbReference type="EMBL" id="OQE31387.1"/>
    </source>
</evidence>
<sequence>MHKPGKTRSKTGCRTCRIRKVKCDEEKQLVPNQEEPQCKRCIVARIRCEWKGGPIPRKSKSSSSSAVHSTNHDNDQQPAPNRLAGDISPIVGRRSQHHVQSTLNSRNTILRPGQNLSILGKDRTVQAANSLTLSASDQDCLKYLQNSTLVVILGKHWPWSTVSYAYHKIGVKEPMVMSMILASTAREIHRARVHDEEASSISFRDTENREMDGRQHYGRALSSLRHALKQDVKCPQKIEAIFITLWLMIDYENRFGNGATAINIHIRGIESLLHNHVVPLLQSSTEMPSGHEPQSFSISKILQSNETGARRKYVDIQPASSDESISQTSQNTDDAGVSTQDSLQGLRCTSVPLFLLWTLYFFTPAALFFGPATTKLDTDIFQFFLRAESESATRLTLSELYRISRQSAARFWGESYPLSAQLDDMENLPGLTLYHRSHVVQFKITELFKQGESMVANSENQTPYEKIIDEINVIAMEYDTVLTTARAAPSCESIGDNRRVMETVYWSVITFYSTIVFFHLCFQDIFNKCRATQIRNNLVSLQAAVSQVLELSLKLHRSRPRLMVRIAWPLFLAGIATSDQIYQDWVAIRLRELGRYGQNYSRISKRFDEIIQGGQGYPWMYKNERTIP</sequence>
<feature type="domain" description="Zn(2)-C6 fungal-type" evidence="8">
    <location>
        <begin position="12"/>
        <end position="50"/>
    </location>
</feature>
<keyword evidence="7" id="KW-0812">Transmembrane</keyword>
<keyword evidence="4" id="KW-0804">Transcription</keyword>
<dbReference type="SUPFAM" id="SSF57701">
    <property type="entry name" value="Zn2/Cys6 DNA-binding domain"/>
    <property type="match status" value="1"/>
</dbReference>
<dbReference type="AlphaFoldDB" id="A0A1V6TYG7"/>
<evidence type="ECO:0000313" key="10">
    <source>
        <dbReference type="Proteomes" id="UP000191285"/>
    </source>
</evidence>
<dbReference type="Pfam" id="PF11951">
    <property type="entry name" value="Fungal_trans_2"/>
    <property type="match status" value="1"/>
</dbReference>
<dbReference type="SMART" id="SM00066">
    <property type="entry name" value="GAL4"/>
    <property type="match status" value="1"/>
</dbReference>
<dbReference type="PROSITE" id="PS50048">
    <property type="entry name" value="ZN2_CY6_FUNGAL_2"/>
    <property type="match status" value="1"/>
</dbReference>
<dbReference type="STRING" id="303698.A0A1V6TYG7"/>
<feature type="region of interest" description="Disordered" evidence="6">
    <location>
        <begin position="318"/>
        <end position="339"/>
    </location>
</feature>
<dbReference type="PANTHER" id="PTHR37534:SF49">
    <property type="entry name" value="LYSINE BIOSYNTHESIS REGULATORY PROTEIN LYS14"/>
    <property type="match status" value="1"/>
</dbReference>
<dbReference type="Proteomes" id="UP000191285">
    <property type="component" value="Unassembled WGS sequence"/>
</dbReference>